<accession>A0A3E3E0T5</accession>
<feature type="compositionally biased region" description="Basic residues" evidence="2">
    <location>
        <begin position="1"/>
        <end position="21"/>
    </location>
</feature>
<gene>
    <name evidence="4" type="ORF">DW687_02220</name>
</gene>
<evidence type="ECO:0000256" key="1">
    <source>
        <dbReference type="ARBA" id="ARBA00006068"/>
    </source>
</evidence>
<evidence type="ECO:0000313" key="5">
    <source>
        <dbReference type="Proteomes" id="UP000261212"/>
    </source>
</evidence>
<dbReference type="Pfam" id="PF03816">
    <property type="entry name" value="LytR_cpsA_psr"/>
    <property type="match status" value="1"/>
</dbReference>
<dbReference type="NCBIfam" id="TIGR00350">
    <property type="entry name" value="lytR_cpsA_psr"/>
    <property type="match status" value="1"/>
</dbReference>
<dbReference type="PANTHER" id="PTHR33392:SF6">
    <property type="entry name" value="POLYISOPRENYL-TEICHOIC ACID--PEPTIDOGLYCAN TEICHOIC ACID TRANSFERASE TAGU"/>
    <property type="match status" value="1"/>
</dbReference>
<feature type="region of interest" description="Disordered" evidence="2">
    <location>
        <begin position="1"/>
        <end position="22"/>
    </location>
</feature>
<dbReference type="RefSeq" id="WP_117531313.1">
    <property type="nucleotide sequence ID" value="NZ_QUSM01000002.1"/>
</dbReference>
<evidence type="ECO:0000256" key="2">
    <source>
        <dbReference type="SAM" id="MobiDB-lite"/>
    </source>
</evidence>
<reference evidence="4 5" key="1">
    <citation type="submission" date="2018-08" db="EMBL/GenBank/DDBJ databases">
        <title>A genome reference for cultivated species of the human gut microbiota.</title>
        <authorList>
            <person name="Zou Y."/>
            <person name="Xue W."/>
            <person name="Luo G."/>
        </authorList>
    </citation>
    <scope>NUCLEOTIDE SEQUENCE [LARGE SCALE GENOMIC DNA]</scope>
    <source>
        <strain evidence="4 5">AM25-6</strain>
    </source>
</reference>
<organism evidence="4 5">
    <name type="scientific">Anaerofustis stercorihominis</name>
    <dbReference type="NCBI Taxonomy" id="214853"/>
    <lineage>
        <taxon>Bacteria</taxon>
        <taxon>Bacillati</taxon>
        <taxon>Bacillota</taxon>
        <taxon>Clostridia</taxon>
        <taxon>Eubacteriales</taxon>
        <taxon>Eubacteriaceae</taxon>
        <taxon>Anaerofustis</taxon>
    </lineage>
</organism>
<dbReference type="Gene3D" id="3.40.630.190">
    <property type="entry name" value="LCP protein"/>
    <property type="match status" value="1"/>
</dbReference>
<evidence type="ECO:0000259" key="3">
    <source>
        <dbReference type="Pfam" id="PF03816"/>
    </source>
</evidence>
<dbReference type="Proteomes" id="UP000261212">
    <property type="component" value="Unassembled WGS sequence"/>
</dbReference>
<dbReference type="PANTHER" id="PTHR33392">
    <property type="entry name" value="POLYISOPRENYL-TEICHOIC ACID--PEPTIDOGLYCAN TEICHOIC ACID TRANSFERASE TAGU"/>
    <property type="match status" value="1"/>
</dbReference>
<comment type="caution">
    <text evidence="4">The sequence shown here is derived from an EMBL/GenBank/DDBJ whole genome shotgun (WGS) entry which is preliminary data.</text>
</comment>
<feature type="domain" description="Cell envelope-related transcriptional attenuator" evidence="3">
    <location>
        <begin position="108"/>
        <end position="275"/>
    </location>
</feature>
<dbReference type="EMBL" id="QUSM01000002">
    <property type="protein sequence ID" value="RGD75160.1"/>
    <property type="molecule type" value="Genomic_DNA"/>
</dbReference>
<evidence type="ECO:0000313" key="4">
    <source>
        <dbReference type="EMBL" id="RGD75160.1"/>
    </source>
</evidence>
<dbReference type="AlphaFoldDB" id="A0A3E3E0T5"/>
<dbReference type="InterPro" id="IPR050922">
    <property type="entry name" value="LytR/CpsA/Psr_CW_biosynth"/>
</dbReference>
<protein>
    <submittedName>
        <fullName evidence="4">LytR family transcriptional regulator</fullName>
    </submittedName>
</protein>
<comment type="similarity">
    <text evidence="1">Belongs to the LytR/CpsA/Psr (LCP) family.</text>
</comment>
<name>A0A3E3E0T5_9FIRM</name>
<proteinExistence type="inferred from homology"/>
<sequence>MKPNKAIKPKKTLKRTKKKTKGLSNQGKKNIIVVILALAIILTSSGLGFAKTLGYDILNENPMQSAKYTRFSDKTKLNNSEKLADTMNILIFGIDKNESRSKKETIFRPDTIMLASINTNKKTIKLVSVPRDSRVNIYNTSGRDKVNSCFYYASLGLSESEKQDQTKMFNTGVTYLENTVSDVLGGVQIDYYLGIDMDALPKIADVMGGVTIDVHQNLYAKNGHDSSSIKIKEGKQKLNGEQLLYYSRYRAYPDGDIGRVAIQQKIMKAIFNEFKRQKSFSKIPQIYNLVQDMVETDLKFAQIASLGFSFKDFNIDDLQTFTLPGNFGNLGGVSYWIVNQPERVTFIKDLFNIEAEQLSQDPRSDK</sequence>
<dbReference type="InterPro" id="IPR004474">
    <property type="entry name" value="LytR_CpsA_psr"/>
</dbReference>